<evidence type="ECO:0000313" key="3">
    <source>
        <dbReference type="Proteomes" id="UP000054935"/>
    </source>
</evidence>
<dbReference type="EMBL" id="CYSE01000003">
    <property type="protein sequence ID" value="CUH78761.1"/>
    <property type="molecule type" value="Genomic_DNA"/>
</dbReference>
<feature type="transmembrane region" description="Helical" evidence="1">
    <location>
        <begin position="46"/>
        <end position="64"/>
    </location>
</feature>
<name>A0A0N7LZW0_9RHOB</name>
<organism evidence="2 3">
    <name type="scientific">Tropicibacter naphthalenivorans</name>
    <dbReference type="NCBI Taxonomy" id="441103"/>
    <lineage>
        <taxon>Bacteria</taxon>
        <taxon>Pseudomonadati</taxon>
        <taxon>Pseudomonadota</taxon>
        <taxon>Alphaproteobacteria</taxon>
        <taxon>Rhodobacterales</taxon>
        <taxon>Roseobacteraceae</taxon>
        <taxon>Tropicibacter</taxon>
    </lineage>
</organism>
<reference evidence="2 3" key="1">
    <citation type="submission" date="2015-09" db="EMBL/GenBank/DDBJ databases">
        <authorList>
            <consortium name="Swine Surveillance"/>
        </authorList>
    </citation>
    <scope>NUCLEOTIDE SEQUENCE [LARGE SCALE GENOMIC DNA]</scope>
    <source>
        <strain evidence="2 3">CECT 7648</strain>
    </source>
</reference>
<dbReference type="OrthoDB" id="7876780at2"/>
<keyword evidence="1" id="KW-1133">Transmembrane helix</keyword>
<dbReference type="Proteomes" id="UP000054935">
    <property type="component" value="Unassembled WGS sequence"/>
</dbReference>
<dbReference type="STRING" id="441103.TRN7648_02149"/>
<sequence length="65" mass="7054">MMTTLIAILTLAVSSFMVLGSLRTVATDTIDILATSAARAKTNGQLTQKLAFVMLWLMIFALSYL</sequence>
<evidence type="ECO:0000256" key="1">
    <source>
        <dbReference type="SAM" id="Phobius"/>
    </source>
</evidence>
<protein>
    <submittedName>
        <fullName evidence="2">Uncharacterized protein</fullName>
    </submittedName>
</protein>
<keyword evidence="1" id="KW-0472">Membrane</keyword>
<accession>A0A0N7LZW0</accession>
<gene>
    <name evidence="2" type="ORF">TRN7648_02149</name>
</gene>
<dbReference type="RefSeq" id="WP_058247636.1">
    <property type="nucleotide sequence ID" value="NZ_CYSE01000003.1"/>
</dbReference>
<proteinExistence type="predicted"/>
<keyword evidence="1" id="KW-0812">Transmembrane</keyword>
<keyword evidence="3" id="KW-1185">Reference proteome</keyword>
<dbReference type="AlphaFoldDB" id="A0A0N7LZW0"/>
<evidence type="ECO:0000313" key="2">
    <source>
        <dbReference type="EMBL" id="CUH78761.1"/>
    </source>
</evidence>